<accession>R8YVW0</accession>
<dbReference type="EMBL" id="APQO01000006">
    <property type="protein sequence ID" value="EOQ73513.1"/>
    <property type="molecule type" value="Genomic_DNA"/>
</dbReference>
<dbReference type="AlphaFoldDB" id="R8YVW0"/>
<keyword evidence="1" id="KW-1133">Transmembrane helix</keyword>
<dbReference type="HOGENOM" id="CLU_2730813_0_0_6"/>
<evidence type="ECO:0000313" key="2">
    <source>
        <dbReference type="EMBL" id="EOQ73513.1"/>
    </source>
</evidence>
<comment type="caution">
    <text evidence="2">The sequence shown here is derived from an EMBL/GenBank/DDBJ whole genome shotgun (WGS) entry which is preliminary data.</text>
</comment>
<keyword evidence="1" id="KW-0472">Membrane</keyword>
<gene>
    <name evidence="2" type="ORF">F929_03456</name>
</gene>
<reference evidence="2 3" key="1">
    <citation type="submission" date="2013-02" db="EMBL/GenBank/DDBJ databases">
        <title>The Genome Sequence of Acinetobacter pittii ANC 4052.</title>
        <authorList>
            <consortium name="The Broad Institute Genome Sequencing Platform"/>
            <consortium name="The Broad Institute Genome Sequencing Center for Infectious Disease"/>
            <person name="Cerqueira G."/>
            <person name="Feldgarden M."/>
            <person name="Courvalin P."/>
            <person name="Perichon B."/>
            <person name="Grillot-Courvalin C."/>
            <person name="Clermont D."/>
            <person name="Rocha E."/>
            <person name="Yoon E.-J."/>
            <person name="Nemec A."/>
            <person name="Walker B."/>
            <person name="Young S.K."/>
            <person name="Zeng Q."/>
            <person name="Gargeya S."/>
            <person name="Fitzgerald M."/>
            <person name="Haas B."/>
            <person name="Abouelleil A."/>
            <person name="Alvarado L."/>
            <person name="Arachchi H.M."/>
            <person name="Berlin A.M."/>
            <person name="Chapman S.B."/>
            <person name="Dewar J."/>
            <person name="Goldberg J."/>
            <person name="Griggs A."/>
            <person name="Gujja S."/>
            <person name="Hansen M."/>
            <person name="Howarth C."/>
            <person name="Imamovic A."/>
            <person name="Larimer J."/>
            <person name="McCowan C."/>
            <person name="Murphy C."/>
            <person name="Neiman D."/>
            <person name="Pearson M."/>
            <person name="Priest M."/>
            <person name="Roberts A."/>
            <person name="Saif S."/>
            <person name="Shea T."/>
            <person name="Sisk P."/>
            <person name="Sykes S."/>
            <person name="Wortman J."/>
            <person name="Nusbaum C."/>
            <person name="Birren B."/>
        </authorList>
    </citation>
    <scope>NUCLEOTIDE SEQUENCE [LARGE SCALE GENOMIC DNA]</scope>
    <source>
        <strain evidence="2 3">ANC 4052</strain>
    </source>
</reference>
<evidence type="ECO:0000256" key="1">
    <source>
        <dbReference type="SAM" id="Phobius"/>
    </source>
</evidence>
<name>R8YVW0_9GAMM</name>
<protein>
    <submittedName>
        <fullName evidence="2">Uncharacterized protein</fullName>
    </submittedName>
</protein>
<keyword evidence="1" id="KW-0812">Transmembrane</keyword>
<dbReference type="Proteomes" id="UP000013986">
    <property type="component" value="Unassembled WGS sequence"/>
</dbReference>
<sequence>MSEKIMTEKQLIAKLIKNQNRKQAIRHSNSGLVMASVFIILAFSAFGFFKTYSDDVQKHDEYVRVQVEGAN</sequence>
<organism evidence="2 3">
    <name type="scientific">Acinetobacter lactucae</name>
    <dbReference type="NCBI Taxonomy" id="1785128"/>
    <lineage>
        <taxon>Bacteria</taxon>
        <taxon>Pseudomonadati</taxon>
        <taxon>Pseudomonadota</taxon>
        <taxon>Gammaproteobacteria</taxon>
        <taxon>Moraxellales</taxon>
        <taxon>Moraxellaceae</taxon>
        <taxon>Acinetobacter</taxon>
        <taxon>Acinetobacter calcoaceticus/baumannii complex</taxon>
    </lineage>
</organism>
<evidence type="ECO:0000313" key="3">
    <source>
        <dbReference type="Proteomes" id="UP000013986"/>
    </source>
</evidence>
<feature type="transmembrane region" description="Helical" evidence="1">
    <location>
        <begin position="31"/>
        <end position="49"/>
    </location>
</feature>
<proteinExistence type="predicted"/>